<evidence type="ECO:0000256" key="4">
    <source>
        <dbReference type="ARBA" id="ARBA00022738"/>
    </source>
</evidence>
<dbReference type="PANTHER" id="PTHR34011:SF6">
    <property type="entry name" value="PHYCOBILIPROTEIN APCE"/>
    <property type="match status" value="1"/>
</dbReference>
<protein>
    <submittedName>
        <fullName evidence="9">Phycobilisome Linker polypeptide</fullName>
    </submittedName>
</protein>
<proteinExistence type="inferred from homology"/>
<dbReference type="OrthoDB" id="420396at2"/>
<comment type="subcellular location">
    <subcellularLocation>
        <location evidence="1">Cellular thylakoid membrane</location>
        <topology evidence="1">Peripheral membrane protein</topology>
        <orientation evidence="1">Cytoplasmic side</orientation>
    </subcellularLocation>
</comment>
<organism evidence="9 10">
    <name type="scientific">Aphanothece hegewaldii CCALA 016</name>
    <dbReference type="NCBI Taxonomy" id="2107694"/>
    <lineage>
        <taxon>Bacteria</taxon>
        <taxon>Bacillati</taxon>
        <taxon>Cyanobacteriota</taxon>
        <taxon>Cyanophyceae</taxon>
        <taxon>Oscillatoriophycideae</taxon>
        <taxon>Chroococcales</taxon>
        <taxon>Aphanothecaceae</taxon>
        <taxon>Aphanothece</taxon>
    </lineage>
</organism>
<evidence type="ECO:0000313" key="9">
    <source>
        <dbReference type="EMBL" id="PSF37158.1"/>
    </source>
</evidence>
<dbReference type="InterPro" id="IPR038255">
    <property type="entry name" value="PBS_linker_sf"/>
</dbReference>
<evidence type="ECO:0000256" key="6">
    <source>
        <dbReference type="ARBA" id="ARBA00023136"/>
    </source>
</evidence>
<dbReference type="EMBL" id="PXOH01000011">
    <property type="protein sequence ID" value="PSF37158.1"/>
    <property type="molecule type" value="Genomic_DNA"/>
</dbReference>
<reference evidence="9 10" key="2">
    <citation type="submission" date="2018-03" db="EMBL/GenBank/DDBJ databases">
        <authorList>
            <person name="Keele B.F."/>
        </authorList>
    </citation>
    <scope>NUCLEOTIDE SEQUENCE [LARGE SCALE GENOMIC DNA]</scope>
    <source>
        <strain evidence="9 10">CCALA 016</strain>
    </source>
</reference>
<dbReference type="InterPro" id="IPR001297">
    <property type="entry name" value="PBS_linker_dom"/>
</dbReference>
<keyword evidence="5" id="KW-0793">Thylakoid</keyword>
<dbReference type="Proteomes" id="UP000239001">
    <property type="component" value="Unassembled WGS sequence"/>
</dbReference>
<evidence type="ECO:0000256" key="1">
    <source>
        <dbReference type="ARBA" id="ARBA00004445"/>
    </source>
</evidence>
<keyword evidence="6" id="KW-0472">Membrane</keyword>
<gene>
    <name evidence="9" type="ORF">C7H19_12040</name>
</gene>
<evidence type="ECO:0000259" key="8">
    <source>
        <dbReference type="PROSITE" id="PS51445"/>
    </source>
</evidence>
<dbReference type="PANTHER" id="PTHR34011">
    <property type="entry name" value="PHYCOBILISOME 32.1 KDA LINKER POLYPEPTIDE, PHYCOCYANIN-ASSOCIATED, ROD 2-RELATED"/>
    <property type="match status" value="1"/>
</dbReference>
<keyword evidence="3" id="KW-0042">Antenna complex</keyword>
<dbReference type="RefSeq" id="WP_106457121.1">
    <property type="nucleotide sequence ID" value="NZ_PXOH01000011.1"/>
</dbReference>
<evidence type="ECO:0000256" key="7">
    <source>
        <dbReference type="PROSITE-ProRule" id="PRU00775"/>
    </source>
</evidence>
<evidence type="ECO:0000256" key="5">
    <source>
        <dbReference type="ARBA" id="ARBA00023078"/>
    </source>
</evidence>
<evidence type="ECO:0000256" key="3">
    <source>
        <dbReference type="ARBA" id="ARBA00022549"/>
    </source>
</evidence>
<name>A0A2T1LXS4_9CHRO</name>
<keyword evidence="2" id="KW-0602">Photosynthesis</keyword>
<dbReference type="GO" id="GO:0031676">
    <property type="term" value="C:plasma membrane-derived thylakoid membrane"/>
    <property type="evidence" value="ECO:0007669"/>
    <property type="project" value="UniProtKB-SubCell"/>
</dbReference>
<reference evidence="9 10" key="1">
    <citation type="submission" date="2018-03" db="EMBL/GenBank/DDBJ databases">
        <title>The ancient ancestry and fast evolution of plastids.</title>
        <authorList>
            <person name="Moore K.R."/>
            <person name="Magnabosco C."/>
            <person name="Momper L."/>
            <person name="Gold D.A."/>
            <person name="Bosak T."/>
            <person name="Fournier G.P."/>
        </authorList>
    </citation>
    <scope>NUCLEOTIDE SEQUENCE [LARGE SCALE GENOMIC DNA]</scope>
    <source>
        <strain evidence="9 10">CCALA 016</strain>
    </source>
</reference>
<dbReference type="Gene3D" id="1.10.3130.20">
    <property type="entry name" value="Phycobilisome linker domain"/>
    <property type="match status" value="1"/>
</dbReference>
<keyword evidence="4 7" id="KW-0605">Phycobilisome</keyword>
<dbReference type="Pfam" id="PF00427">
    <property type="entry name" value="PBS_linker_poly"/>
    <property type="match status" value="1"/>
</dbReference>
<feature type="domain" description="PBS-linker" evidence="8">
    <location>
        <begin position="1"/>
        <end position="183"/>
    </location>
</feature>
<comment type="similarity">
    <text evidence="7">Belongs to the phycobilisome linker protein family.</text>
</comment>
<dbReference type="AlphaFoldDB" id="A0A2T1LXS4"/>
<evidence type="ECO:0000313" key="10">
    <source>
        <dbReference type="Proteomes" id="UP000239001"/>
    </source>
</evidence>
<comment type="caution">
    <text evidence="9">The sequence shown here is derived from an EMBL/GenBank/DDBJ whole genome shotgun (WGS) entry which is preliminary data.</text>
</comment>
<keyword evidence="10" id="KW-1185">Reference proteome</keyword>
<evidence type="ECO:0000256" key="2">
    <source>
        <dbReference type="ARBA" id="ARBA00022531"/>
    </source>
</evidence>
<dbReference type="GO" id="GO:0030089">
    <property type="term" value="C:phycobilisome"/>
    <property type="evidence" value="ECO:0007669"/>
    <property type="project" value="UniProtKB-UniRule"/>
</dbReference>
<dbReference type="GO" id="GO:0015979">
    <property type="term" value="P:photosynthesis"/>
    <property type="evidence" value="ECO:0007669"/>
    <property type="project" value="UniProtKB-KW"/>
</dbReference>
<accession>A0A2T1LXS4</accession>
<sequence length="352" mass="39542">MTTKFTSPRLGNASELGVNLYEDTAPIQLLPGVEIEPLIQAVYRQVLGNAYVMESERLSIPESRIKNNEITVREFVRQIALSDLYRSRFFDPCSRYRAIELNFKHLLGRAPESYEEMQQHSQILDEGGYEAEIDSYLDSDEYQDAYGEDIVPYYRGYKTQSGRNLAGFTHIFKLHRGASSSDKNLSLGNYSRLNQSLLTNRPSNITPPSGVSTYGGLTDIQKLLSEVLKPKTPTSSQSSYTQQTINYPELQRKYSQQAEQIKKLQSQLSELSSFASIGESGLNKWNSGSASTSSSSISASSSFQNPETALDYERAIEGQAKLITELETKIADSRRLATIGEAKLNKWRSRSY</sequence>
<dbReference type="PROSITE" id="PS51445">
    <property type="entry name" value="PBS_LINKER"/>
    <property type="match status" value="1"/>
</dbReference>